<dbReference type="PANTHER" id="PTHR36108">
    <property type="entry name" value="COLOSSIN-B-RELATED"/>
    <property type="match status" value="1"/>
</dbReference>
<evidence type="ECO:0000256" key="4">
    <source>
        <dbReference type="ARBA" id="ARBA00022729"/>
    </source>
</evidence>
<keyword evidence="3" id="KW-0964">Secreted</keyword>
<comment type="similarity">
    <text evidence="2">Belongs to the serine-aspartate repeat-containing protein (SDr) family.</text>
</comment>
<evidence type="ECO:0000256" key="2">
    <source>
        <dbReference type="ARBA" id="ARBA00007257"/>
    </source>
</evidence>
<evidence type="ECO:0000256" key="3">
    <source>
        <dbReference type="ARBA" id="ARBA00022525"/>
    </source>
</evidence>
<organism evidence="7 8">
    <name type="scientific">Limisphaera ngatamarikiensis</name>
    <dbReference type="NCBI Taxonomy" id="1324935"/>
    <lineage>
        <taxon>Bacteria</taxon>
        <taxon>Pseudomonadati</taxon>
        <taxon>Verrucomicrobiota</taxon>
        <taxon>Verrucomicrobiia</taxon>
        <taxon>Limisphaerales</taxon>
        <taxon>Limisphaeraceae</taxon>
        <taxon>Limisphaera</taxon>
    </lineage>
</organism>
<dbReference type="Proteomes" id="UP000477311">
    <property type="component" value="Unassembled WGS sequence"/>
</dbReference>
<evidence type="ECO:0000313" key="7">
    <source>
        <dbReference type="EMBL" id="NGO39467.1"/>
    </source>
</evidence>
<evidence type="ECO:0000256" key="1">
    <source>
        <dbReference type="ARBA" id="ARBA00004613"/>
    </source>
</evidence>
<dbReference type="InterPro" id="IPR013783">
    <property type="entry name" value="Ig-like_fold"/>
</dbReference>
<protein>
    <recommendedName>
        <fullName evidence="6">LamG-like jellyroll fold domain-containing protein</fullName>
    </recommendedName>
</protein>
<dbReference type="Pfam" id="PF17210">
    <property type="entry name" value="SdrD_B"/>
    <property type="match status" value="1"/>
</dbReference>
<dbReference type="Pfam" id="PF13385">
    <property type="entry name" value="Laminin_G_3"/>
    <property type="match status" value="2"/>
</dbReference>
<dbReference type="InterPro" id="IPR033764">
    <property type="entry name" value="Sdr_B"/>
</dbReference>
<dbReference type="SMART" id="SM00560">
    <property type="entry name" value="LamGL"/>
    <property type="match status" value="1"/>
</dbReference>
<keyword evidence="8" id="KW-1185">Reference proteome</keyword>
<dbReference type="PANTHER" id="PTHR36108:SF13">
    <property type="entry name" value="COLOSSIN-B-RELATED"/>
    <property type="match status" value="1"/>
</dbReference>
<dbReference type="AlphaFoldDB" id="A0A6M1RPX8"/>
<evidence type="ECO:0000313" key="8">
    <source>
        <dbReference type="Proteomes" id="UP000477311"/>
    </source>
</evidence>
<dbReference type="InterPro" id="IPR013320">
    <property type="entry name" value="ConA-like_dom_sf"/>
</dbReference>
<proteinExistence type="inferred from homology"/>
<reference evidence="7 8" key="1">
    <citation type="submission" date="2020-02" db="EMBL/GenBank/DDBJ databases">
        <title>Draft genome sequence of Limisphaera ngatamarikiensis NGM72.4T, a thermophilic Verrucomicrobia grouped in subdivision 3.</title>
        <authorList>
            <person name="Carere C.R."/>
            <person name="Steen J."/>
            <person name="Hugenholtz P."/>
            <person name="Stott M.B."/>
        </authorList>
    </citation>
    <scope>NUCLEOTIDE SEQUENCE [LARGE SCALE GENOMIC DNA]</scope>
    <source>
        <strain evidence="7 8">NGM72.4</strain>
    </source>
</reference>
<evidence type="ECO:0000259" key="6">
    <source>
        <dbReference type="SMART" id="SM00560"/>
    </source>
</evidence>
<evidence type="ECO:0000256" key="5">
    <source>
        <dbReference type="ARBA" id="ARBA00023157"/>
    </source>
</evidence>
<keyword evidence="5" id="KW-1015">Disulfide bond</keyword>
<accession>A0A6M1RPX8</accession>
<comment type="subcellular location">
    <subcellularLocation>
        <location evidence="1">Secreted</location>
    </subcellularLocation>
</comment>
<feature type="domain" description="LamG-like jellyroll fold" evidence="6">
    <location>
        <begin position="80"/>
        <end position="232"/>
    </location>
</feature>
<comment type="caution">
    <text evidence="7">The sequence shown here is derived from an EMBL/GenBank/DDBJ whole genome shotgun (WGS) entry which is preliminary data.</text>
</comment>
<dbReference type="EMBL" id="JAAKYA010000053">
    <property type="protein sequence ID" value="NGO39467.1"/>
    <property type="molecule type" value="Genomic_DNA"/>
</dbReference>
<sequence>MPPPPGLVAWYPLDEPSGWSTVSDIAAAPDSTVPDHGMTKPYPIGSPVLLPMPGKVGTGALWFHLSFIEVPPSPDLDFTGDFSIDAWIRVNDCGSSGSGNPAPILDKWDPITQTGFSFFVDQPSPGTGFLKLQLNNALFTSAASLPTSGAPLTNTGPWVNIGPWVHVAVTVDRTAGVGTFYINGSPAGSFVPPSGGITNALPLWIGEIRVPGLRCPIAIDELELFNRALTPQEVQALYAADSAGKCRCAMVSDGSIVCQTNGTFSYTATLGNGSSAVVTGIQLIAPAGITVTPASIPTTLSPGQSITGTVTLGGSNAVPGATVCLQVVLTTQGKIVCEVPHCITLPDCAGQPCFQPPSGMVAWWPLDDATNQTAVLELVGAHQGVTRNSAGTVTPIGTPGLWSLPGPALPGVLPVVVDPATIPPRGALLISSAYVEVPHHPALNIGSNGWTVTLWAWPSPGSGASQPLMEKFDVATTNGYSLYLEALGGGLFQLKLNLNGAIVAGPTLTASSTGSDWRFITARVSAAGQVELGVCDMAGNCTNSPAVTVSNFVTTDTAPLWLGRSLALTGGGAVLYAVRVALDEVEMFDRALTASELQSIYHAEVAGGRKCEPSSGVTELCVVKFEDLNGDGVQDTGEPGLPGWSFVVSPAPLGLGTNVVTTLSGGGICFGVSAPGTYTIAELGQPGWTPTTLSTQVVTVVPGQPVQLIFGNQRTGLVEICGMKFWDADGDGQLGTGEPGLANWVIEVRDGSGNVVAQAVTDTNGQYCVAVPPGTYTVSEQQQSGWVATTPASVTVTVPPAVLNVNFGNRRAVGEVCVLKFHDLNQNGVRDAGEPALPGWTIQIKDSAGNVIQSIVTATNPVCVSVPSGLYQVSEVLPPPIGVWLPWTPTVPPSGTYSNVTVLPGQSVTLMFGNRKMIKVFNPVLVPSPLRVILRMTAEPGEWYQLQYSETLGEGAVWRDWGDPVQATEPEVRFEVPVTSDQRQLYFRGIEKKDILRGF</sequence>
<name>A0A6M1RPX8_9BACT</name>
<gene>
    <name evidence="7" type="ORF">G4L39_08675</name>
</gene>
<dbReference type="Gene3D" id="2.60.120.200">
    <property type="match status" value="2"/>
</dbReference>
<dbReference type="Gene3D" id="2.60.40.10">
    <property type="entry name" value="Immunoglobulins"/>
    <property type="match status" value="3"/>
</dbReference>
<dbReference type="InterPro" id="IPR006558">
    <property type="entry name" value="LamG-like"/>
</dbReference>
<dbReference type="SUPFAM" id="SSF49899">
    <property type="entry name" value="Concanavalin A-like lectins/glucanases"/>
    <property type="match status" value="2"/>
</dbReference>
<dbReference type="GO" id="GO:0005576">
    <property type="term" value="C:extracellular region"/>
    <property type="evidence" value="ECO:0007669"/>
    <property type="project" value="UniProtKB-SubCell"/>
</dbReference>
<keyword evidence="4" id="KW-0732">Signal</keyword>
<dbReference type="SUPFAM" id="SSF117074">
    <property type="entry name" value="Hypothetical protein PA1324"/>
    <property type="match status" value="3"/>
</dbReference>